<keyword evidence="2" id="KW-1185">Reference proteome</keyword>
<name>A0ABU8XHF4_9BURK</name>
<protein>
    <submittedName>
        <fullName evidence="1">DUF4863 family protein</fullName>
    </submittedName>
</protein>
<gene>
    <name evidence="1" type="ORF">WKW79_31630</name>
</gene>
<dbReference type="InterPro" id="IPR032345">
    <property type="entry name" value="PnbB"/>
</dbReference>
<sequence length="179" mass="19435">MNSDEPQAPGEGATSLPSGPHKAELLQAVYDLLAFIGDQPLGPELEARLNDHYGPRSERYAELLKLLRLGIEEEWACYSEITGPDYRRGRIAEASALTHGFTVESGRLSNVLGNYHRHPRGEINMIGPVDATGKFCGNGAGWKVFPPNSSHFPTVTGGTVTMLFFLPGGEIEYTEPPAP</sequence>
<evidence type="ECO:0000313" key="2">
    <source>
        <dbReference type="Proteomes" id="UP001367030"/>
    </source>
</evidence>
<comment type="caution">
    <text evidence="1">The sequence shown here is derived from an EMBL/GenBank/DDBJ whole genome shotgun (WGS) entry which is preliminary data.</text>
</comment>
<dbReference type="EMBL" id="JBBKZS010000024">
    <property type="protein sequence ID" value="MEJ8859156.1"/>
    <property type="molecule type" value="Genomic_DNA"/>
</dbReference>
<reference evidence="1 2" key="1">
    <citation type="submission" date="2024-03" db="EMBL/GenBank/DDBJ databases">
        <title>Novel species of the genus Variovorax.</title>
        <authorList>
            <person name="Liu Q."/>
            <person name="Xin Y.-H."/>
        </authorList>
    </citation>
    <scope>NUCLEOTIDE SEQUENCE [LARGE SCALE GENOMIC DNA]</scope>
    <source>
        <strain evidence="1 2">KACC 18901</strain>
    </source>
</reference>
<proteinExistence type="predicted"/>
<evidence type="ECO:0000313" key="1">
    <source>
        <dbReference type="EMBL" id="MEJ8859156.1"/>
    </source>
</evidence>
<dbReference type="RefSeq" id="WP_340339196.1">
    <property type="nucleotide sequence ID" value="NZ_JBBKZS010000024.1"/>
</dbReference>
<accession>A0ABU8XHF4</accession>
<organism evidence="1 2">
    <name type="scientific">Variovorax robiniae</name>
    <dbReference type="NCBI Taxonomy" id="1836199"/>
    <lineage>
        <taxon>Bacteria</taxon>
        <taxon>Pseudomonadati</taxon>
        <taxon>Pseudomonadota</taxon>
        <taxon>Betaproteobacteria</taxon>
        <taxon>Burkholderiales</taxon>
        <taxon>Comamonadaceae</taxon>
        <taxon>Variovorax</taxon>
    </lineage>
</organism>
<dbReference type="Pfam" id="PF16155">
    <property type="entry name" value="PnbB"/>
    <property type="match status" value="1"/>
</dbReference>
<dbReference type="Proteomes" id="UP001367030">
    <property type="component" value="Unassembled WGS sequence"/>
</dbReference>